<protein>
    <submittedName>
        <fullName evidence="1">Uncharacterized protein</fullName>
    </submittedName>
</protein>
<keyword evidence="2" id="KW-1185">Reference proteome</keyword>
<dbReference type="Proteomes" id="UP001057291">
    <property type="component" value="Unassembled WGS sequence"/>
</dbReference>
<organism evidence="1 2">
    <name type="scientific">Collibacillus ludicampi</name>
    <dbReference type="NCBI Taxonomy" id="2771369"/>
    <lineage>
        <taxon>Bacteria</taxon>
        <taxon>Bacillati</taxon>
        <taxon>Bacillota</taxon>
        <taxon>Bacilli</taxon>
        <taxon>Bacillales</taxon>
        <taxon>Alicyclobacillaceae</taxon>
        <taxon>Collibacillus</taxon>
    </lineage>
</organism>
<evidence type="ECO:0000313" key="1">
    <source>
        <dbReference type="EMBL" id="GIM47586.1"/>
    </source>
</evidence>
<name>A0AAV4LII1_9BACL</name>
<gene>
    <name evidence="1" type="ORF">DNHGIG_31350</name>
</gene>
<reference evidence="1" key="1">
    <citation type="journal article" date="2023" name="Int. J. Syst. Evol. Microbiol.">
        <title>Collibacillus ludicampi gen. nov., sp. nov., a new soil bacterium of the family Alicyclobacillaceae.</title>
        <authorList>
            <person name="Jojima T."/>
            <person name="Ioku Y."/>
            <person name="Fukuta Y."/>
            <person name="Shirasaka N."/>
            <person name="Matsumura Y."/>
            <person name="Mori M."/>
        </authorList>
    </citation>
    <scope>NUCLEOTIDE SEQUENCE</scope>
    <source>
        <strain evidence="1">TP075</strain>
    </source>
</reference>
<dbReference type="AlphaFoldDB" id="A0AAV4LII1"/>
<sequence length="60" mass="7184">MVIKRFEVSDDQLDRLTKIAVEHSRLSAEYGRKETSDERREEIILRIKELRAERARILQS</sequence>
<proteinExistence type="predicted"/>
<accession>A0AAV4LII1</accession>
<dbReference type="EMBL" id="BOQE01000001">
    <property type="protein sequence ID" value="GIM47586.1"/>
    <property type="molecule type" value="Genomic_DNA"/>
</dbReference>
<evidence type="ECO:0000313" key="2">
    <source>
        <dbReference type="Proteomes" id="UP001057291"/>
    </source>
</evidence>
<comment type="caution">
    <text evidence="1">The sequence shown here is derived from an EMBL/GenBank/DDBJ whole genome shotgun (WGS) entry which is preliminary data.</text>
</comment>
<dbReference type="RefSeq" id="WP_282200548.1">
    <property type="nucleotide sequence ID" value="NZ_BOQE01000001.1"/>
</dbReference>